<dbReference type="PANTHER" id="PTHR24208:SF168">
    <property type="entry name" value="PROTEIN APTEROUS"/>
    <property type="match status" value="1"/>
</dbReference>
<keyword evidence="4 9" id="KW-0862">Zinc</keyword>
<evidence type="ECO:0000256" key="4">
    <source>
        <dbReference type="ARBA" id="ARBA00022833"/>
    </source>
</evidence>
<dbReference type="VEuPathDB" id="VectorBase:LDEU008663"/>
<gene>
    <name evidence="11" type="ORF">B4U80_04263</name>
</gene>
<proteinExistence type="predicted"/>
<evidence type="ECO:0000256" key="6">
    <source>
        <dbReference type="ARBA" id="ARBA00023125"/>
    </source>
</evidence>
<dbReference type="SUPFAM" id="SSF57716">
    <property type="entry name" value="Glucocorticoid receptor-like (DNA-binding domain)"/>
    <property type="match status" value="2"/>
</dbReference>
<dbReference type="PANTHER" id="PTHR24208">
    <property type="entry name" value="LIM/HOMEOBOX PROTEIN LHX"/>
    <property type="match status" value="1"/>
</dbReference>
<keyword evidence="5 9" id="KW-0440">LIM domain</keyword>
<feature type="domain" description="LIM zinc-binding" evidence="10">
    <location>
        <begin position="65"/>
        <end position="128"/>
    </location>
</feature>
<accession>A0A443S771</accession>
<comment type="caution">
    <text evidence="11">The sequence shown here is derived from an EMBL/GenBank/DDBJ whole genome shotgun (WGS) entry which is preliminary data.</text>
</comment>
<dbReference type="Gene3D" id="2.10.110.10">
    <property type="entry name" value="Cysteine Rich Protein"/>
    <property type="match status" value="2"/>
</dbReference>
<dbReference type="AlphaFoldDB" id="A0A443S771"/>
<keyword evidence="3" id="KW-0677">Repeat</keyword>
<keyword evidence="6 11" id="KW-0238">DNA-binding</keyword>
<dbReference type="GO" id="GO:0005634">
    <property type="term" value="C:nucleus"/>
    <property type="evidence" value="ECO:0007669"/>
    <property type="project" value="UniProtKB-SubCell"/>
</dbReference>
<dbReference type="GO" id="GO:0030182">
    <property type="term" value="P:neuron differentiation"/>
    <property type="evidence" value="ECO:0007669"/>
    <property type="project" value="TreeGrafter"/>
</dbReference>
<dbReference type="PROSITE" id="PS50023">
    <property type="entry name" value="LIM_DOMAIN_2"/>
    <property type="match status" value="2"/>
</dbReference>
<reference evidence="11 12" key="1">
    <citation type="journal article" date="2018" name="Gigascience">
        <title>Genomes of trombidid mites reveal novel predicted allergens and laterally-transferred genes associated with secondary metabolism.</title>
        <authorList>
            <person name="Dong X."/>
            <person name="Chaisiri K."/>
            <person name="Xia D."/>
            <person name="Armstrong S.D."/>
            <person name="Fang Y."/>
            <person name="Donnelly M.J."/>
            <person name="Kadowaki T."/>
            <person name="McGarry J.W."/>
            <person name="Darby A.C."/>
            <person name="Makepeace B.L."/>
        </authorList>
    </citation>
    <scope>NUCLEOTIDE SEQUENCE [LARGE SCALE GENOMIC DNA]</scope>
    <source>
        <strain evidence="11">UoL-UT</strain>
    </source>
</reference>
<dbReference type="GO" id="GO:0000981">
    <property type="term" value="F:DNA-binding transcription factor activity, RNA polymerase II-specific"/>
    <property type="evidence" value="ECO:0007669"/>
    <property type="project" value="TreeGrafter"/>
</dbReference>
<feature type="non-terminal residue" evidence="11">
    <location>
        <position position="132"/>
    </location>
</feature>
<dbReference type="OrthoDB" id="9990008at2759"/>
<dbReference type="InterPro" id="IPR050453">
    <property type="entry name" value="LIM_Homeobox_TF"/>
</dbReference>
<evidence type="ECO:0000256" key="1">
    <source>
        <dbReference type="ARBA" id="ARBA00004123"/>
    </source>
</evidence>
<dbReference type="EMBL" id="NCKV01006560">
    <property type="protein sequence ID" value="RWS23377.1"/>
    <property type="molecule type" value="Genomic_DNA"/>
</dbReference>
<keyword evidence="8" id="KW-0539">Nucleus</keyword>
<evidence type="ECO:0000313" key="11">
    <source>
        <dbReference type="EMBL" id="RWS23377.1"/>
    </source>
</evidence>
<keyword evidence="12" id="KW-1185">Reference proteome</keyword>
<feature type="non-terminal residue" evidence="11">
    <location>
        <position position="1"/>
    </location>
</feature>
<dbReference type="GO" id="GO:0046872">
    <property type="term" value="F:metal ion binding"/>
    <property type="evidence" value="ECO:0007669"/>
    <property type="project" value="UniProtKB-KW"/>
</dbReference>
<protein>
    <submittedName>
        <fullName evidence="11">LIM-homeobox domain protein-like protein</fullName>
    </submittedName>
</protein>
<evidence type="ECO:0000256" key="8">
    <source>
        <dbReference type="ARBA" id="ARBA00023242"/>
    </source>
</evidence>
<evidence type="ECO:0000256" key="2">
    <source>
        <dbReference type="ARBA" id="ARBA00022723"/>
    </source>
</evidence>
<organism evidence="11 12">
    <name type="scientific">Leptotrombidium deliense</name>
    <dbReference type="NCBI Taxonomy" id="299467"/>
    <lineage>
        <taxon>Eukaryota</taxon>
        <taxon>Metazoa</taxon>
        <taxon>Ecdysozoa</taxon>
        <taxon>Arthropoda</taxon>
        <taxon>Chelicerata</taxon>
        <taxon>Arachnida</taxon>
        <taxon>Acari</taxon>
        <taxon>Acariformes</taxon>
        <taxon>Trombidiformes</taxon>
        <taxon>Prostigmata</taxon>
        <taxon>Anystina</taxon>
        <taxon>Parasitengona</taxon>
        <taxon>Trombiculoidea</taxon>
        <taxon>Trombiculidae</taxon>
        <taxon>Leptotrombidium</taxon>
    </lineage>
</organism>
<dbReference type="Proteomes" id="UP000288716">
    <property type="component" value="Unassembled WGS sequence"/>
</dbReference>
<sequence>RYATLCGGCGRVITDRYYLFVVDREWHCECLRCSSCGVNLEKSCFYRNGYIYCKQDYGKLILRWKSCARCNRTIKPTEMVMKVKTNLYYHVECFTCSICNQMFQKGDYFGLSHENIYCRLHYYELIVEKHRN</sequence>
<name>A0A443S771_9ACAR</name>
<dbReference type="Pfam" id="PF00412">
    <property type="entry name" value="LIM"/>
    <property type="match status" value="2"/>
</dbReference>
<evidence type="ECO:0000256" key="3">
    <source>
        <dbReference type="ARBA" id="ARBA00022737"/>
    </source>
</evidence>
<dbReference type="SMART" id="SM00132">
    <property type="entry name" value="LIM"/>
    <property type="match status" value="2"/>
</dbReference>
<dbReference type="InterPro" id="IPR001781">
    <property type="entry name" value="Znf_LIM"/>
</dbReference>
<comment type="subcellular location">
    <subcellularLocation>
        <location evidence="1">Nucleus</location>
    </subcellularLocation>
</comment>
<dbReference type="PROSITE" id="PS00478">
    <property type="entry name" value="LIM_DOMAIN_1"/>
    <property type="match status" value="2"/>
</dbReference>
<evidence type="ECO:0000256" key="7">
    <source>
        <dbReference type="ARBA" id="ARBA00023155"/>
    </source>
</evidence>
<keyword evidence="2 9" id="KW-0479">Metal-binding</keyword>
<dbReference type="GO" id="GO:0000977">
    <property type="term" value="F:RNA polymerase II transcription regulatory region sequence-specific DNA binding"/>
    <property type="evidence" value="ECO:0007669"/>
    <property type="project" value="TreeGrafter"/>
</dbReference>
<keyword evidence="7 11" id="KW-0371">Homeobox</keyword>
<evidence type="ECO:0000256" key="5">
    <source>
        <dbReference type="ARBA" id="ARBA00023038"/>
    </source>
</evidence>
<dbReference type="STRING" id="299467.A0A443S771"/>
<dbReference type="FunFam" id="2.10.110.10:FF:000006">
    <property type="entry name" value="LIM homeobox transcription factor 1-beta"/>
    <property type="match status" value="1"/>
</dbReference>
<evidence type="ECO:0000256" key="9">
    <source>
        <dbReference type="PROSITE-ProRule" id="PRU00125"/>
    </source>
</evidence>
<evidence type="ECO:0000259" key="10">
    <source>
        <dbReference type="PROSITE" id="PS50023"/>
    </source>
</evidence>
<feature type="domain" description="LIM zinc-binding" evidence="10">
    <location>
        <begin position="4"/>
        <end position="63"/>
    </location>
</feature>
<evidence type="ECO:0000313" key="12">
    <source>
        <dbReference type="Proteomes" id="UP000288716"/>
    </source>
</evidence>